<evidence type="ECO:0000256" key="1">
    <source>
        <dbReference type="SAM" id="MobiDB-lite"/>
    </source>
</evidence>
<dbReference type="Proteomes" id="UP001359559">
    <property type="component" value="Unassembled WGS sequence"/>
</dbReference>
<keyword evidence="2" id="KW-0732">Signal</keyword>
<evidence type="ECO:0000256" key="2">
    <source>
        <dbReference type="SAM" id="SignalP"/>
    </source>
</evidence>
<dbReference type="EMBL" id="JAYKXN010000006">
    <property type="protein sequence ID" value="KAK7278831.1"/>
    <property type="molecule type" value="Genomic_DNA"/>
</dbReference>
<feature type="signal peptide" evidence="2">
    <location>
        <begin position="1"/>
        <end position="27"/>
    </location>
</feature>
<gene>
    <name evidence="3" type="ORF">RJT34_23869</name>
</gene>
<accession>A0AAN9IL53</accession>
<name>A0AAN9IL53_CLITE</name>
<proteinExistence type="predicted"/>
<comment type="caution">
    <text evidence="3">The sequence shown here is derived from an EMBL/GenBank/DDBJ whole genome shotgun (WGS) entry which is preliminary data.</text>
</comment>
<reference evidence="3 4" key="1">
    <citation type="submission" date="2024-01" db="EMBL/GenBank/DDBJ databases">
        <title>The genomes of 5 underutilized Papilionoideae crops provide insights into root nodulation and disease resistance.</title>
        <authorList>
            <person name="Yuan L."/>
        </authorList>
    </citation>
    <scope>NUCLEOTIDE SEQUENCE [LARGE SCALE GENOMIC DNA]</scope>
    <source>
        <strain evidence="3">LY-2023</strain>
        <tissue evidence="3">Leaf</tissue>
    </source>
</reference>
<sequence>MKIISCRVLAAMLALVLVHFLVLSTLCLHHEQSHSRETSVMSRKLLLSLSFDSVSTSISKLSGNKKQPKKAVEPSLRKAPSSVPNPTQNK</sequence>
<feature type="region of interest" description="Disordered" evidence="1">
    <location>
        <begin position="59"/>
        <end position="90"/>
    </location>
</feature>
<dbReference type="AlphaFoldDB" id="A0AAN9IL53"/>
<keyword evidence="4" id="KW-1185">Reference proteome</keyword>
<feature type="chain" id="PRO_5042870595" description="Transmembrane protein" evidence="2">
    <location>
        <begin position="28"/>
        <end position="90"/>
    </location>
</feature>
<protein>
    <recommendedName>
        <fullName evidence="5">Transmembrane protein</fullName>
    </recommendedName>
</protein>
<evidence type="ECO:0000313" key="4">
    <source>
        <dbReference type="Proteomes" id="UP001359559"/>
    </source>
</evidence>
<evidence type="ECO:0000313" key="3">
    <source>
        <dbReference type="EMBL" id="KAK7278831.1"/>
    </source>
</evidence>
<organism evidence="3 4">
    <name type="scientific">Clitoria ternatea</name>
    <name type="common">Butterfly pea</name>
    <dbReference type="NCBI Taxonomy" id="43366"/>
    <lineage>
        <taxon>Eukaryota</taxon>
        <taxon>Viridiplantae</taxon>
        <taxon>Streptophyta</taxon>
        <taxon>Embryophyta</taxon>
        <taxon>Tracheophyta</taxon>
        <taxon>Spermatophyta</taxon>
        <taxon>Magnoliopsida</taxon>
        <taxon>eudicotyledons</taxon>
        <taxon>Gunneridae</taxon>
        <taxon>Pentapetalae</taxon>
        <taxon>rosids</taxon>
        <taxon>fabids</taxon>
        <taxon>Fabales</taxon>
        <taxon>Fabaceae</taxon>
        <taxon>Papilionoideae</taxon>
        <taxon>50 kb inversion clade</taxon>
        <taxon>NPAAA clade</taxon>
        <taxon>indigoferoid/millettioid clade</taxon>
        <taxon>Phaseoleae</taxon>
        <taxon>Clitoria</taxon>
    </lineage>
</organism>
<evidence type="ECO:0008006" key="5">
    <source>
        <dbReference type="Google" id="ProtNLM"/>
    </source>
</evidence>